<name>A0A834XXN4_APHGI</name>
<dbReference type="Gene3D" id="3.30.1490.120">
    <property type="entry name" value="RNA polymerase Rpb7-like, N-terminal domain"/>
    <property type="match status" value="1"/>
</dbReference>
<dbReference type="InterPro" id="IPR012340">
    <property type="entry name" value="NA-bd_OB-fold"/>
</dbReference>
<dbReference type="GO" id="GO:0003899">
    <property type="term" value="F:DNA-directed RNA polymerase activity"/>
    <property type="evidence" value="ECO:0007669"/>
    <property type="project" value="InterPro"/>
</dbReference>
<dbReference type="GO" id="GO:0006384">
    <property type="term" value="P:transcription initiation at RNA polymerase III promoter"/>
    <property type="evidence" value="ECO:0007669"/>
    <property type="project" value="TreeGrafter"/>
</dbReference>
<dbReference type="Proteomes" id="UP000639338">
    <property type="component" value="Unassembled WGS sequence"/>
</dbReference>
<evidence type="ECO:0000313" key="9">
    <source>
        <dbReference type="Proteomes" id="UP000639338"/>
    </source>
</evidence>
<sequence length="203" mass="23127">MFVLTEFKDVVKIPPSKFNLNIKDAITDELNRKLSNKVFINVGLCIALYDILDIKDSYIFPGDDGASHTVVIFRFVVFRPFVEEIIVGKIRNCSLEGVQVSLEYFDDILIPPNKLQQKSRFDQMEQVWIWEYVDVESGAKTDLFLDKDELIRFRVVQEVFVEDVPTKPAISADGIEVPETSFTPYSLIGGIDEPGLGVLSWWG</sequence>
<dbReference type="EMBL" id="JACMRX010000002">
    <property type="protein sequence ID" value="KAF7995415.1"/>
    <property type="molecule type" value="Genomic_DNA"/>
</dbReference>
<evidence type="ECO:0000256" key="1">
    <source>
        <dbReference type="ARBA" id="ARBA00004123"/>
    </source>
</evidence>
<comment type="subcellular location">
    <subcellularLocation>
        <location evidence="1">Nucleus</location>
    </subcellularLocation>
</comment>
<feature type="domain" description="RNA polymerase Rpb7-like N-terminal" evidence="6">
    <location>
        <begin position="8"/>
        <end position="63"/>
    </location>
</feature>
<protein>
    <recommendedName>
        <fullName evidence="10">DNA-directed RNA polymerase III subunit RPC8</fullName>
    </recommendedName>
</protein>
<dbReference type="Gene3D" id="2.40.50.140">
    <property type="entry name" value="Nucleic acid-binding proteins"/>
    <property type="match status" value="1"/>
</dbReference>
<dbReference type="PANTHER" id="PTHR12709:SF1">
    <property type="entry name" value="DNA-DIRECTED RNA POLYMERASE III SUBUNIT RPC8"/>
    <property type="match status" value="1"/>
</dbReference>
<evidence type="ECO:0000256" key="3">
    <source>
        <dbReference type="ARBA" id="ARBA00022478"/>
    </source>
</evidence>
<evidence type="ECO:0000256" key="2">
    <source>
        <dbReference type="ARBA" id="ARBA00009307"/>
    </source>
</evidence>
<dbReference type="InterPro" id="IPR005576">
    <property type="entry name" value="Rpb7-like_N"/>
</dbReference>
<dbReference type="GO" id="GO:0005666">
    <property type="term" value="C:RNA polymerase III complex"/>
    <property type="evidence" value="ECO:0007669"/>
    <property type="project" value="TreeGrafter"/>
</dbReference>
<dbReference type="FunFam" id="3.30.1490.120:FF:000002">
    <property type="entry name" value="DNA-directed RNA polymerase III subunit RPC8"/>
    <property type="match status" value="1"/>
</dbReference>
<accession>A0A834XXN4</accession>
<evidence type="ECO:0000259" key="6">
    <source>
        <dbReference type="Pfam" id="PF03876"/>
    </source>
</evidence>
<keyword evidence="3" id="KW-0240">DNA-directed RNA polymerase</keyword>
<gene>
    <name evidence="8" type="ORF">HCN44_006522</name>
</gene>
<feature type="domain" description="RNA polymerase III subunit Rpc25" evidence="7">
    <location>
        <begin position="84"/>
        <end position="202"/>
    </location>
</feature>
<dbReference type="GO" id="GO:0003677">
    <property type="term" value="F:DNA binding"/>
    <property type="evidence" value="ECO:0007669"/>
    <property type="project" value="InterPro"/>
</dbReference>
<dbReference type="Pfam" id="PF08292">
    <property type="entry name" value="RNA_pol_Rbc25"/>
    <property type="match status" value="1"/>
</dbReference>
<comment type="similarity">
    <text evidence="2">Belongs to the eukaryotic RPB7/RPC8 RNA polymerase subunit family.</text>
</comment>
<dbReference type="SUPFAM" id="SSF50249">
    <property type="entry name" value="Nucleic acid-binding proteins"/>
    <property type="match status" value="1"/>
</dbReference>
<dbReference type="InterPro" id="IPR013238">
    <property type="entry name" value="RNA_pol_III_Rbc25"/>
</dbReference>
<comment type="caution">
    <text evidence="8">The sequence shown here is derived from an EMBL/GenBank/DDBJ whole genome shotgun (WGS) entry which is preliminary data.</text>
</comment>
<dbReference type="InterPro" id="IPR036898">
    <property type="entry name" value="RNA_pol_Rpb7-like_N_sf"/>
</dbReference>
<keyword evidence="4" id="KW-0804">Transcription</keyword>
<dbReference type="CDD" id="cd04330">
    <property type="entry name" value="RNAP_III_Rpc25_N"/>
    <property type="match status" value="1"/>
</dbReference>
<proteinExistence type="inferred from homology"/>
<evidence type="ECO:0000256" key="5">
    <source>
        <dbReference type="ARBA" id="ARBA00023242"/>
    </source>
</evidence>
<dbReference type="OrthoDB" id="10256606at2759"/>
<evidence type="ECO:0000259" key="7">
    <source>
        <dbReference type="Pfam" id="PF08292"/>
    </source>
</evidence>
<dbReference type="NCBIfam" id="TIGR00448">
    <property type="entry name" value="rpoE"/>
    <property type="match status" value="1"/>
</dbReference>
<keyword evidence="5" id="KW-0539">Nucleus</keyword>
<dbReference type="InterPro" id="IPR045113">
    <property type="entry name" value="Rpb7-like"/>
</dbReference>
<organism evidence="8 9">
    <name type="scientific">Aphidius gifuensis</name>
    <name type="common">Parasitoid wasp</name>
    <dbReference type="NCBI Taxonomy" id="684658"/>
    <lineage>
        <taxon>Eukaryota</taxon>
        <taxon>Metazoa</taxon>
        <taxon>Ecdysozoa</taxon>
        <taxon>Arthropoda</taxon>
        <taxon>Hexapoda</taxon>
        <taxon>Insecta</taxon>
        <taxon>Pterygota</taxon>
        <taxon>Neoptera</taxon>
        <taxon>Endopterygota</taxon>
        <taxon>Hymenoptera</taxon>
        <taxon>Apocrita</taxon>
        <taxon>Ichneumonoidea</taxon>
        <taxon>Braconidae</taxon>
        <taxon>Aphidiinae</taxon>
        <taxon>Aphidius</taxon>
    </lineage>
</organism>
<dbReference type="InterPro" id="IPR004519">
    <property type="entry name" value="RNAP_E/RPC8"/>
</dbReference>
<dbReference type="PANTHER" id="PTHR12709">
    <property type="entry name" value="DNA-DIRECTED RNA POLYMERASE II, III"/>
    <property type="match status" value="1"/>
</dbReference>
<evidence type="ECO:0000256" key="4">
    <source>
        <dbReference type="ARBA" id="ARBA00023163"/>
    </source>
</evidence>
<reference evidence="8 9" key="1">
    <citation type="submission" date="2020-08" db="EMBL/GenBank/DDBJ databases">
        <title>Aphidius gifuensis genome sequencing and assembly.</title>
        <authorList>
            <person name="Du Z."/>
        </authorList>
    </citation>
    <scope>NUCLEOTIDE SEQUENCE [LARGE SCALE GENOMIC DNA]</scope>
    <source>
        <strain evidence="8">YNYX2018</strain>
        <tissue evidence="8">Adults</tissue>
    </source>
</reference>
<evidence type="ECO:0000313" key="8">
    <source>
        <dbReference type="EMBL" id="KAF7995415.1"/>
    </source>
</evidence>
<dbReference type="Pfam" id="PF03876">
    <property type="entry name" value="SHS2_Rpb7-N"/>
    <property type="match status" value="1"/>
</dbReference>
<keyword evidence="9" id="KW-1185">Reference proteome</keyword>
<dbReference type="SUPFAM" id="SSF88798">
    <property type="entry name" value="N-terminal, heterodimerisation domain of RBP7 (RpoE)"/>
    <property type="match status" value="1"/>
</dbReference>
<evidence type="ECO:0008006" key="10">
    <source>
        <dbReference type="Google" id="ProtNLM"/>
    </source>
</evidence>
<dbReference type="AlphaFoldDB" id="A0A834XXN4"/>